<dbReference type="Gene3D" id="3.30.750.24">
    <property type="entry name" value="STAS domain"/>
    <property type="match status" value="1"/>
</dbReference>
<dbReference type="PANTHER" id="PTHR33495:SF2">
    <property type="entry name" value="ANTI-SIGMA FACTOR ANTAGONIST TM_1081-RELATED"/>
    <property type="match status" value="1"/>
</dbReference>
<dbReference type="Pfam" id="PF01740">
    <property type="entry name" value="STAS"/>
    <property type="match status" value="1"/>
</dbReference>
<organism evidence="2 3">
    <name type="scientific">Candidatus Contendobacter odensis Run_B_J11</name>
    <dbReference type="NCBI Taxonomy" id="1400861"/>
    <lineage>
        <taxon>Bacteria</taxon>
        <taxon>Pseudomonadati</taxon>
        <taxon>Pseudomonadota</taxon>
        <taxon>Gammaproteobacteria</taxon>
        <taxon>Candidatus Competibacteraceae</taxon>
        <taxon>Candidatus Contendibacter</taxon>
    </lineage>
</organism>
<protein>
    <submittedName>
        <fullName evidence="2">Antisigma-factor antagonist STAS domain protein</fullName>
    </submittedName>
</protein>
<dbReference type="GO" id="GO:0043856">
    <property type="term" value="F:anti-sigma factor antagonist activity"/>
    <property type="evidence" value="ECO:0007669"/>
    <property type="project" value="TreeGrafter"/>
</dbReference>
<accession>A0A7U7GFF4</accession>
<evidence type="ECO:0000313" key="3">
    <source>
        <dbReference type="Proteomes" id="UP000019184"/>
    </source>
</evidence>
<dbReference type="AlphaFoldDB" id="A0A7U7GFF4"/>
<dbReference type="InterPro" id="IPR036513">
    <property type="entry name" value="STAS_dom_sf"/>
</dbReference>
<evidence type="ECO:0000259" key="1">
    <source>
        <dbReference type="PROSITE" id="PS50801"/>
    </source>
</evidence>
<dbReference type="EMBL" id="CBTK010000297">
    <property type="protein sequence ID" value="CDH47307.1"/>
    <property type="molecule type" value="Genomic_DNA"/>
</dbReference>
<dbReference type="SUPFAM" id="SSF52091">
    <property type="entry name" value="SpoIIaa-like"/>
    <property type="match status" value="1"/>
</dbReference>
<gene>
    <name evidence="2" type="ORF">BN874_790018</name>
</gene>
<dbReference type="CDD" id="cd07043">
    <property type="entry name" value="STAS_anti-anti-sigma_factors"/>
    <property type="match status" value="1"/>
</dbReference>
<dbReference type="InterPro" id="IPR002645">
    <property type="entry name" value="STAS_dom"/>
</dbReference>
<keyword evidence="3" id="KW-1185">Reference proteome</keyword>
<sequence>MEAGAAFYLKQGNTYVLKLVGDVRYTMGCALGDFLDGLFAQADYDNIVVDLTEAHSIDSTSLGLLAKIANFNRQHFAHPTTLLSTNPDVNQILDNLGFYDIFTIRDTGENISATLQQLAISEPCSKDALTRIVYEAHRTLSELNPRNQDEFKSVLDGLRPKLGHP</sequence>
<name>A0A7U7GFF4_9GAMM</name>
<dbReference type="PROSITE" id="PS50801">
    <property type="entry name" value="STAS"/>
    <property type="match status" value="1"/>
</dbReference>
<comment type="caution">
    <text evidence="2">The sequence shown here is derived from an EMBL/GenBank/DDBJ whole genome shotgun (WGS) entry which is preliminary data.</text>
</comment>
<dbReference type="OrthoDB" id="8685730at2"/>
<dbReference type="RefSeq" id="WP_034436155.1">
    <property type="nucleotide sequence ID" value="NZ_CBTK010000297.1"/>
</dbReference>
<proteinExistence type="predicted"/>
<dbReference type="Proteomes" id="UP000019184">
    <property type="component" value="Unassembled WGS sequence"/>
</dbReference>
<dbReference type="PANTHER" id="PTHR33495">
    <property type="entry name" value="ANTI-SIGMA FACTOR ANTAGONIST TM_1081-RELATED-RELATED"/>
    <property type="match status" value="1"/>
</dbReference>
<feature type="domain" description="STAS" evidence="1">
    <location>
        <begin position="13"/>
        <end position="118"/>
    </location>
</feature>
<evidence type="ECO:0000313" key="2">
    <source>
        <dbReference type="EMBL" id="CDH47307.1"/>
    </source>
</evidence>
<reference evidence="2 3" key="1">
    <citation type="journal article" date="2014" name="ISME J.">
        <title>Candidatus Competibacter-lineage genomes retrieved from metagenomes reveal functional metabolic diversity.</title>
        <authorList>
            <person name="McIlroy S.J."/>
            <person name="Albertsen M."/>
            <person name="Andresen E.K."/>
            <person name="Saunders A.M."/>
            <person name="Kristiansen R."/>
            <person name="Stokholm-Bjerregaard M."/>
            <person name="Nielsen K.L."/>
            <person name="Nielsen P.H."/>
        </authorList>
    </citation>
    <scope>NUCLEOTIDE SEQUENCE [LARGE SCALE GENOMIC DNA]</scope>
    <source>
        <strain evidence="2 3">Run_B_J11</strain>
    </source>
</reference>